<keyword evidence="1" id="KW-1133">Transmembrane helix</keyword>
<proteinExistence type="predicted"/>
<protein>
    <submittedName>
        <fullName evidence="2">Uncharacterized protein</fullName>
    </submittedName>
</protein>
<dbReference type="EMBL" id="JAGQKX010000091">
    <property type="protein sequence ID" value="MCA9390420.1"/>
    <property type="molecule type" value="Genomic_DNA"/>
</dbReference>
<feature type="transmembrane region" description="Helical" evidence="1">
    <location>
        <begin position="184"/>
        <end position="210"/>
    </location>
</feature>
<evidence type="ECO:0000256" key="1">
    <source>
        <dbReference type="SAM" id="Phobius"/>
    </source>
</evidence>
<dbReference type="Proteomes" id="UP000701698">
    <property type="component" value="Unassembled WGS sequence"/>
</dbReference>
<name>A0A955LHC0_UNCKA</name>
<accession>A0A955LHC0</accession>
<organism evidence="2 3">
    <name type="scientific">candidate division WWE3 bacterium</name>
    <dbReference type="NCBI Taxonomy" id="2053526"/>
    <lineage>
        <taxon>Bacteria</taxon>
        <taxon>Katanobacteria</taxon>
    </lineage>
</organism>
<feature type="transmembrane region" description="Helical" evidence="1">
    <location>
        <begin position="143"/>
        <end position="163"/>
    </location>
</feature>
<evidence type="ECO:0000313" key="2">
    <source>
        <dbReference type="EMBL" id="MCA9390420.1"/>
    </source>
</evidence>
<keyword evidence="1" id="KW-0812">Transmembrane</keyword>
<feature type="transmembrane region" description="Helical" evidence="1">
    <location>
        <begin position="116"/>
        <end position="137"/>
    </location>
</feature>
<feature type="transmembrane region" description="Helical" evidence="1">
    <location>
        <begin position="71"/>
        <end position="104"/>
    </location>
</feature>
<reference evidence="2" key="2">
    <citation type="journal article" date="2021" name="Microbiome">
        <title>Successional dynamics and alternative stable states in a saline activated sludge microbial community over 9 years.</title>
        <authorList>
            <person name="Wang Y."/>
            <person name="Ye J."/>
            <person name="Ju F."/>
            <person name="Liu L."/>
            <person name="Boyd J.A."/>
            <person name="Deng Y."/>
            <person name="Parks D.H."/>
            <person name="Jiang X."/>
            <person name="Yin X."/>
            <person name="Woodcroft B.J."/>
            <person name="Tyson G.W."/>
            <person name="Hugenholtz P."/>
            <person name="Polz M.F."/>
            <person name="Zhang T."/>
        </authorList>
    </citation>
    <scope>NUCLEOTIDE SEQUENCE</scope>
    <source>
        <strain evidence="2">HKST-UBA01</strain>
    </source>
</reference>
<dbReference type="AlphaFoldDB" id="A0A955LHC0"/>
<comment type="caution">
    <text evidence="2">The sequence shown here is derived from an EMBL/GenBank/DDBJ whole genome shotgun (WGS) entry which is preliminary data.</text>
</comment>
<sequence>MVKNMQKYTNLPRAVDLSYRSNALIASISVIMFIIGWVVSQSVNTAFGWLWLPFVAWTIAREVDPDREWQAFIAVVFGMVAAVIWGMPNFSIAVFLMFSVRLLVGSVSQKFHPTDFLALGIFLSWIIYSLRFSSITLPSNPEWMIAGLVALVMVIKIFRTNAVSSKTDLDTEKLCSDRLRTGRLVALLIAAIPLSIAGQTPTAMYLWFIFWGSIFG</sequence>
<reference evidence="2" key="1">
    <citation type="submission" date="2020-04" db="EMBL/GenBank/DDBJ databases">
        <authorList>
            <person name="Zhang T."/>
        </authorList>
    </citation>
    <scope>NUCLEOTIDE SEQUENCE</scope>
    <source>
        <strain evidence="2">HKST-UBA01</strain>
    </source>
</reference>
<gene>
    <name evidence="2" type="ORF">KC571_03370</name>
</gene>
<keyword evidence="1" id="KW-0472">Membrane</keyword>
<feature type="transmembrane region" description="Helical" evidence="1">
    <location>
        <begin position="21"/>
        <end position="51"/>
    </location>
</feature>
<evidence type="ECO:0000313" key="3">
    <source>
        <dbReference type="Proteomes" id="UP000701698"/>
    </source>
</evidence>